<dbReference type="RefSeq" id="WP_006598104.1">
    <property type="nucleotide sequence ID" value="NZ_GL622359.1"/>
</dbReference>
<dbReference type="EMBL" id="AEQN01000011">
    <property type="protein sequence ID" value="EFV02259.1"/>
    <property type="molecule type" value="Genomic_DNA"/>
</dbReference>
<dbReference type="InterPro" id="IPR029069">
    <property type="entry name" value="HotDog_dom_sf"/>
</dbReference>
<keyword evidence="4" id="KW-0276">Fatty acid metabolism</keyword>
<organism evidence="10 11">
    <name type="scientific">Pseudoramibacter alactolyticus ATCC 23263</name>
    <dbReference type="NCBI Taxonomy" id="887929"/>
    <lineage>
        <taxon>Bacteria</taxon>
        <taxon>Bacillati</taxon>
        <taxon>Bacillota</taxon>
        <taxon>Clostridia</taxon>
        <taxon>Eubacteriales</taxon>
        <taxon>Eubacteriaceae</taxon>
        <taxon>Pseudoramibacter</taxon>
    </lineage>
</organism>
<feature type="domain" description="Acyl-ACP thioesterase N-terminal hotdog" evidence="8">
    <location>
        <begin position="3"/>
        <end position="125"/>
    </location>
</feature>
<dbReference type="AlphaFoldDB" id="E6MF99"/>
<keyword evidence="11" id="KW-1185">Reference proteome</keyword>
<dbReference type="eggNOG" id="COG3884">
    <property type="taxonomic scope" value="Bacteria"/>
</dbReference>
<feature type="domain" description="Acyl-ACP thioesterase-like C-terminal" evidence="9">
    <location>
        <begin position="153"/>
        <end position="213"/>
    </location>
</feature>
<accession>E6MF99</accession>
<dbReference type="HOGENOM" id="CLU_045466_2_0_9"/>
<dbReference type="Proteomes" id="UP000004754">
    <property type="component" value="Unassembled WGS sequence"/>
</dbReference>
<evidence type="ECO:0000256" key="6">
    <source>
        <dbReference type="ARBA" id="ARBA00023098"/>
    </source>
</evidence>
<gene>
    <name evidence="10" type="ORF">HMP0721_0682</name>
</gene>
<evidence type="ECO:0000313" key="10">
    <source>
        <dbReference type="EMBL" id="EFV02259.1"/>
    </source>
</evidence>
<keyword evidence="5" id="KW-0809">Transit peptide</keyword>
<dbReference type="InterPro" id="IPR049427">
    <property type="entry name" value="Acyl-ACP_TE_C"/>
</dbReference>
<evidence type="ECO:0000313" key="11">
    <source>
        <dbReference type="Proteomes" id="UP000004754"/>
    </source>
</evidence>
<dbReference type="InterPro" id="IPR002864">
    <property type="entry name" value="Acyl-ACP_thioesterase_NHD"/>
</dbReference>
<dbReference type="GO" id="GO:0016297">
    <property type="term" value="F:fatty acyl-[ACP] hydrolase activity"/>
    <property type="evidence" value="ECO:0007669"/>
    <property type="project" value="InterPro"/>
</dbReference>
<evidence type="ECO:0000256" key="3">
    <source>
        <dbReference type="ARBA" id="ARBA00022801"/>
    </source>
</evidence>
<keyword evidence="3" id="KW-0378">Hydrolase</keyword>
<dbReference type="PANTHER" id="PTHR31727">
    <property type="entry name" value="OLEOYL-ACYL CARRIER PROTEIN THIOESTERASE 1, CHLOROPLASTIC"/>
    <property type="match status" value="1"/>
</dbReference>
<evidence type="ECO:0000256" key="5">
    <source>
        <dbReference type="ARBA" id="ARBA00022946"/>
    </source>
</evidence>
<dbReference type="InterPro" id="IPR045023">
    <property type="entry name" value="FATA/B"/>
</dbReference>
<evidence type="ECO:0000256" key="2">
    <source>
        <dbReference type="ARBA" id="ARBA00022516"/>
    </source>
</evidence>
<keyword evidence="6" id="KW-0443">Lipid metabolism</keyword>
<dbReference type="CDD" id="cd00586">
    <property type="entry name" value="4HBT"/>
    <property type="match status" value="1"/>
</dbReference>
<evidence type="ECO:0000256" key="1">
    <source>
        <dbReference type="ARBA" id="ARBA00006500"/>
    </source>
</evidence>
<keyword evidence="7" id="KW-0275">Fatty acid biosynthesis</keyword>
<evidence type="ECO:0000256" key="7">
    <source>
        <dbReference type="ARBA" id="ARBA00023160"/>
    </source>
</evidence>
<dbReference type="GO" id="GO:0000036">
    <property type="term" value="F:acyl carrier activity"/>
    <property type="evidence" value="ECO:0007669"/>
    <property type="project" value="TreeGrafter"/>
</dbReference>
<evidence type="ECO:0000256" key="4">
    <source>
        <dbReference type="ARBA" id="ARBA00022832"/>
    </source>
</evidence>
<dbReference type="SUPFAM" id="SSF54637">
    <property type="entry name" value="Thioesterase/thiol ester dehydrase-isomerase"/>
    <property type="match status" value="2"/>
</dbReference>
<dbReference type="PANTHER" id="PTHR31727:SF6">
    <property type="entry name" value="OLEOYL-ACYL CARRIER PROTEIN THIOESTERASE 1, CHLOROPLASTIC"/>
    <property type="match status" value="1"/>
</dbReference>
<dbReference type="Pfam" id="PF20791">
    <property type="entry name" value="Acyl-ACP_TE_C"/>
    <property type="match status" value="1"/>
</dbReference>
<evidence type="ECO:0000259" key="8">
    <source>
        <dbReference type="Pfam" id="PF01643"/>
    </source>
</evidence>
<dbReference type="Gene3D" id="3.10.129.10">
    <property type="entry name" value="Hotdog Thioesterase"/>
    <property type="match status" value="1"/>
</dbReference>
<comment type="caution">
    <text evidence="10">The sequence shown here is derived from an EMBL/GenBank/DDBJ whole genome shotgun (WGS) entry which is preliminary data.</text>
</comment>
<sequence>MGKIFERPQAIATYDCLEDHHLSPVAVMNYFQQISLEHSASLKAGPYELSALDLTWIVVKYHVDFWQMPRFLDQLQLGTWASAFKGFTAHRGFFLKNQSGEHMVDGQSHWMMVDRRQNHIVRVNEVPINAVYDVEDQGPRFKMPRLARIKDWENVRQFSVRYLDIDYNGHVNNVCYLAWALACLPAVVLQTRTLKTLDIVFKEQALYGDVVTVKDREIAPNCYRVDIFNANETLLTQLQLQF</sequence>
<name>E6MF99_9FIRM</name>
<reference evidence="10 11" key="1">
    <citation type="submission" date="2010-12" db="EMBL/GenBank/DDBJ databases">
        <authorList>
            <person name="Muzny D."/>
            <person name="Qin X."/>
            <person name="Deng J."/>
            <person name="Jiang H."/>
            <person name="Liu Y."/>
            <person name="Qu J."/>
            <person name="Song X.-Z."/>
            <person name="Zhang L."/>
            <person name="Thornton R."/>
            <person name="Coyle M."/>
            <person name="Francisco L."/>
            <person name="Jackson L."/>
            <person name="Javaid M."/>
            <person name="Korchina V."/>
            <person name="Kovar C."/>
            <person name="Mata R."/>
            <person name="Mathew T."/>
            <person name="Ngo R."/>
            <person name="Nguyen L."/>
            <person name="Nguyen N."/>
            <person name="Okwuonu G."/>
            <person name="Ongeri F."/>
            <person name="Pham C."/>
            <person name="Simmons D."/>
            <person name="Wilczek-Boney K."/>
            <person name="Hale W."/>
            <person name="Jakkamsetti A."/>
            <person name="Pham P."/>
            <person name="Ruth R."/>
            <person name="San Lucas F."/>
            <person name="Warren J."/>
            <person name="Zhang J."/>
            <person name="Zhao Z."/>
            <person name="Zhou C."/>
            <person name="Zhu D."/>
            <person name="Lee S."/>
            <person name="Bess C."/>
            <person name="Blankenburg K."/>
            <person name="Forbes L."/>
            <person name="Fu Q."/>
            <person name="Gubbala S."/>
            <person name="Hirani K."/>
            <person name="Jayaseelan J.C."/>
            <person name="Lara F."/>
            <person name="Munidasa M."/>
            <person name="Palculict T."/>
            <person name="Patil S."/>
            <person name="Pu L.-L."/>
            <person name="Saada N."/>
            <person name="Tang L."/>
            <person name="Weissenberger G."/>
            <person name="Zhu Y."/>
            <person name="Hemphill L."/>
            <person name="Shang Y."/>
            <person name="Youmans B."/>
            <person name="Ayvaz T."/>
            <person name="Ross M."/>
            <person name="Santibanez J."/>
            <person name="Aqrawi P."/>
            <person name="Gross S."/>
            <person name="Joshi V."/>
            <person name="Fowler G."/>
            <person name="Nazareth L."/>
            <person name="Reid J."/>
            <person name="Worley K."/>
            <person name="Petrosino J."/>
            <person name="Highlander S."/>
            <person name="Gibbs R."/>
        </authorList>
    </citation>
    <scope>NUCLEOTIDE SEQUENCE [LARGE SCALE GENOMIC DNA]</scope>
    <source>
        <strain evidence="10 11">ATCC 23263</strain>
    </source>
</reference>
<proteinExistence type="inferred from homology"/>
<protein>
    <submittedName>
        <fullName evidence="10">Acyl-ACP thioesterase</fullName>
    </submittedName>
</protein>
<dbReference type="Pfam" id="PF01643">
    <property type="entry name" value="Acyl-ACP_TE"/>
    <property type="match status" value="1"/>
</dbReference>
<dbReference type="STRING" id="887929.HMP0721_0682"/>
<keyword evidence="2" id="KW-0444">Lipid biosynthesis</keyword>
<evidence type="ECO:0000259" key="9">
    <source>
        <dbReference type="Pfam" id="PF20791"/>
    </source>
</evidence>
<dbReference type="OrthoDB" id="9801517at2"/>
<comment type="similarity">
    <text evidence="1">Belongs to the acyl-ACP thioesterase family.</text>
</comment>